<reference evidence="1 2" key="1">
    <citation type="submission" date="2023-03" db="EMBL/GenBank/DDBJ databases">
        <title>High recombination rates correlate with genetic variation in Cardiocondyla obscurior ants.</title>
        <authorList>
            <person name="Errbii M."/>
        </authorList>
    </citation>
    <scope>NUCLEOTIDE SEQUENCE [LARGE SCALE GENOMIC DNA]</scope>
    <source>
        <strain evidence="1">Alpha-2009</strain>
        <tissue evidence="1">Whole body</tissue>
    </source>
</reference>
<evidence type="ECO:0000313" key="1">
    <source>
        <dbReference type="EMBL" id="KAL0120252.1"/>
    </source>
</evidence>
<dbReference type="EMBL" id="JADYXP020000007">
    <property type="protein sequence ID" value="KAL0120252.1"/>
    <property type="molecule type" value="Genomic_DNA"/>
</dbReference>
<sequence>MQHRNGIFPPQLKAKIEGIEYKSKVISNATFISELYKEPLNSYFLFVSNFNYYMPCNKCNIVKIRKCNNLQNLGKILSENIYLGLQIHYSCYTSVFCVRWTQLKCFFAQTTSKSLEQVTSLLILDTN</sequence>
<gene>
    <name evidence="1" type="ORF">PUN28_008130</name>
</gene>
<name>A0AAW2G294_9HYME</name>
<proteinExistence type="predicted"/>
<comment type="caution">
    <text evidence="1">The sequence shown here is derived from an EMBL/GenBank/DDBJ whole genome shotgun (WGS) entry which is preliminary data.</text>
</comment>
<keyword evidence="2" id="KW-1185">Reference proteome</keyword>
<dbReference type="AlphaFoldDB" id="A0AAW2G294"/>
<protein>
    <submittedName>
        <fullName evidence="1">Uncharacterized protein</fullName>
    </submittedName>
</protein>
<dbReference type="Proteomes" id="UP001430953">
    <property type="component" value="Unassembled WGS sequence"/>
</dbReference>
<organism evidence="1 2">
    <name type="scientific">Cardiocondyla obscurior</name>
    <dbReference type="NCBI Taxonomy" id="286306"/>
    <lineage>
        <taxon>Eukaryota</taxon>
        <taxon>Metazoa</taxon>
        <taxon>Ecdysozoa</taxon>
        <taxon>Arthropoda</taxon>
        <taxon>Hexapoda</taxon>
        <taxon>Insecta</taxon>
        <taxon>Pterygota</taxon>
        <taxon>Neoptera</taxon>
        <taxon>Endopterygota</taxon>
        <taxon>Hymenoptera</taxon>
        <taxon>Apocrita</taxon>
        <taxon>Aculeata</taxon>
        <taxon>Formicoidea</taxon>
        <taxon>Formicidae</taxon>
        <taxon>Myrmicinae</taxon>
        <taxon>Cardiocondyla</taxon>
    </lineage>
</organism>
<evidence type="ECO:0000313" key="2">
    <source>
        <dbReference type="Proteomes" id="UP001430953"/>
    </source>
</evidence>
<accession>A0AAW2G294</accession>